<sequence length="452" mass="49512">MTETVPAQALPIGQRIGRLFLTFLKKPLLGAFLLGMTSGFPLTIILGIMTTWLREYDIDKSTIGIFTWATLPYALKVLWAPLLDRLQLGALSSRFGRRRSWILLVCAAMALAIWGMSQLTPESHLAAIGTLSVSIGFLSASLDILIDAYRIEVTEEKDLAHSAGMYQWGYRIANLIAGAGVFLVADQLGWSFALSLLPLLVIPGLLAILWLGEPKVYEDEFLRDERAAHSHLSPYQLQIYEAVVLPLKEFILRQNWYWILLFVVLVKFGDVMASVMTGPFLVDLGFTLTEMAIANKTVGAIAAAAGGGAGIFVWWWFDTFRALLISVIFMMVTNLGFVVLSMIGPDTTALAVTVGLENFATGVGGTVMIAYFGSLCNLSFTATQYALLSTLSSLARGFFGGFTGFVADAMNWTEFFLVSTAMAAPGLIALLILWKKDIRARNLENVTRNGDM</sequence>
<dbReference type="NCBIfam" id="TIGR00901">
    <property type="entry name" value="2A0125"/>
    <property type="match status" value="1"/>
</dbReference>
<keyword evidence="9" id="KW-1185">Reference proteome</keyword>
<comment type="subcellular location">
    <subcellularLocation>
        <location evidence="1">Membrane</location>
        <topology evidence="1">Multi-pass membrane protein</topology>
    </subcellularLocation>
</comment>
<keyword evidence="4 7" id="KW-0812">Transmembrane</keyword>
<evidence type="ECO:0000256" key="4">
    <source>
        <dbReference type="ARBA" id="ARBA00022692"/>
    </source>
</evidence>
<evidence type="ECO:0000256" key="2">
    <source>
        <dbReference type="ARBA" id="ARBA00008335"/>
    </source>
</evidence>
<dbReference type="PANTHER" id="PTHR12778:SF10">
    <property type="entry name" value="MAJOR FACILITATOR SUPERFAMILY DOMAIN-CONTAINING PROTEIN 3"/>
    <property type="match status" value="1"/>
</dbReference>
<feature type="transmembrane region" description="Helical" evidence="7">
    <location>
        <begin position="297"/>
        <end position="317"/>
    </location>
</feature>
<feature type="transmembrane region" description="Helical" evidence="7">
    <location>
        <begin position="385"/>
        <end position="406"/>
    </location>
</feature>
<evidence type="ECO:0000256" key="6">
    <source>
        <dbReference type="ARBA" id="ARBA00023136"/>
    </source>
</evidence>
<feature type="transmembrane region" description="Helical" evidence="7">
    <location>
        <begin position="349"/>
        <end position="373"/>
    </location>
</feature>
<feature type="transmembrane region" description="Helical" evidence="7">
    <location>
        <begin position="191"/>
        <end position="211"/>
    </location>
</feature>
<reference evidence="9" key="1">
    <citation type="journal article" date="2019" name="Int. J. Syst. Evol. Microbiol.">
        <title>The Global Catalogue of Microorganisms (GCM) 10K type strain sequencing project: providing services to taxonomists for standard genome sequencing and annotation.</title>
        <authorList>
            <consortium name="The Broad Institute Genomics Platform"/>
            <consortium name="The Broad Institute Genome Sequencing Center for Infectious Disease"/>
            <person name="Wu L."/>
            <person name="Ma J."/>
        </authorList>
    </citation>
    <scope>NUCLEOTIDE SEQUENCE [LARGE SCALE GENOMIC DNA]</scope>
    <source>
        <strain evidence="9">CGMCC 1.15304</strain>
    </source>
</reference>
<comment type="similarity">
    <text evidence="2">Belongs to the major facilitator superfamily.</text>
</comment>
<keyword evidence="5 7" id="KW-1133">Transmembrane helix</keyword>
<gene>
    <name evidence="8" type="ORF">ACFO5Q_02810</name>
</gene>
<evidence type="ECO:0000313" key="9">
    <source>
        <dbReference type="Proteomes" id="UP001595776"/>
    </source>
</evidence>
<dbReference type="PANTHER" id="PTHR12778">
    <property type="entry name" value="SOLUTE CARRIER FAMILY 33 ACETYL-COA TRANSPORTER -RELATED"/>
    <property type="match status" value="1"/>
</dbReference>
<feature type="transmembrane region" description="Helical" evidence="7">
    <location>
        <begin position="125"/>
        <end position="147"/>
    </location>
</feature>
<dbReference type="Pfam" id="PF07690">
    <property type="entry name" value="MFS_1"/>
    <property type="match status" value="1"/>
</dbReference>
<dbReference type="SUPFAM" id="SSF103473">
    <property type="entry name" value="MFS general substrate transporter"/>
    <property type="match status" value="1"/>
</dbReference>
<feature type="transmembrane region" description="Helical" evidence="7">
    <location>
        <begin position="412"/>
        <end position="434"/>
    </location>
</feature>
<evidence type="ECO:0000256" key="3">
    <source>
        <dbReference type="ARBA" id="ARBA00022448"/>
    </source>
</evidence>
<name>A0ABV8U6P2_9PROT</name>
<evidence type="ECO:0000256" key="5">
    <source>
        <dbReference type="ARBA" id="ARBA00022989"/>
    </source>
</evidence>
<comment type="caution">
    <text evidence="8">The sequence shown here is derived from an EMBL/GenBank/DDBJ whole genome shotgun (WGS) entry which is preliminary data.</text>
</comment>
<proteinExistence type="inferred from homology"/>
<organism evidence="8 9">
    <name type="scientific">Kordiimonas lipolytica</name>
    <dbReference type="NCBI Taxonomy" id="1662421"/>
    <lineage>
        <taxon>Bacteria</taxon>
        <taxon>Pseudomonadati</taxon>
        <taxon>Pseudomonadota</taxon>
        <taxon>Alphaproteobacteria</taxon>
        <taxon>Kordiimonadales</taxon>
        <taxon>Kordiimonadaceae</taxon>
        <taxon>Kordiimonas</taxon>
    </lineage>
</organism>
<evidence type="ECO:0000256" key="7">
    <source>
        <dbReference type="SAM" id="Phobius"/>
    </source>
</evidence>
<dbReference type="EMBL" id="JBHSCR010000001">
    <property type="protein sequence ID" value="MFC4346775.1"/>
    <property type="molecule type" value="Genomic_DNA"/>
</dbReference>
<protein>
    <submittedName>
        <fullName evidence="8">AmpG family muropeptide MFS transporter</fullName>
    </submittedName>
</protein>
<dbReference type="Gene3D" id="1.20.1250.20">
    <property type="entry name" value="MFS general substrate transporter like domains"/>
    <property type="match status" value="1"/>
</dbReference>
<feature type="transmembrane region" description="Helical" evidence="7">
    <location>
        <begin position="28"/>
        <end position="49"/>
    </location>
</feature>
<dbReference type="RefSeq" id="WP_068148505.1">
    <property type="nucleotide sequence ID" value="NZ_JBHSCR010000001.1"/>
</dbReference>
<keyword evidence="3" id="KW-0813">Transport</keyword>
<feature type="transmembrane region" description="Helical" evidence="7">
    <location>
        <begin position="322"/>
        <end position="343"/>
    </location>
</feature>
<evidence type="ECO:0000313" key="8">
    <source>
        <dbReference type="EMBL" id="MFC4346775.1"/>
    </source>
</evidence>
<dbReference type="Proteomes" id="UP001595776">
    <property type="component" value="Unassembled WGS sequence"/>
</dbReference>
<feature type="transmembrane region" description="Helical" evidence="7">
    <location>
        <begin position="256"/>
        <end position="277"/>
    </location>
</feature>
<feature type="transmembrane region" description="Helical" evidence="7">
    <location>
        <begin position="100"/>
        <end position="119"/>
    </location>
</feature>
<evidence type="ECO:0000256" key="1">
    <source>
        <dbReference type="ARBA" id="ARBA00004141"/>
    </source>
</evidence>
<feature type="transmembrane region" description="Helical" evidence="7">
    <location>
        <begin position="61"/>
        <end position="79"/>
    </location>
</feature>
<feature type="transmembrane region" description="Helical" evidence="7">
    <location>
        <begin position="168"/>
        <end position="185"/>
    </location>
</feature>
<accession>A0ABV8U6P2</accession>
<dbReference type="InterPro" id="IPR011701">
    <property type="entry name" value="MFS"/>
</dbReference>
<keyword evidence="6 7" id="KW-0472">Membrane</keyword>
<dbReference type="InterPro" id="IPR036259">
    <property type="entry name" value="MFS_trans_sf"/>
</dbReference>
<dbReference type="InterPro" id="IPR004752">
    <property type="entry name" value="AmpG_permease/AT-1"/>
</dbReference>